<evidence type="ECO:0000256" key="1">
    <source>
        <dbReference type="SAM" id="MobiDB-lite"/>
    </source>
</evidence>
<accession>A0AAD5XSJ1</accession>
<evidence type="ECO:0000313" key="2">
    <source>
        <dbReference type="EMBL" id="KAJ3180921.1"/>
    </source>
</evidence>
<dbReference type="AlphaFoldDB" id="A0AAD5XSJ1"/>
<feature type="compositionally biased region" description="Low complexity" evidence="1">
    <location>
        <begin position="48"/>
        <end position="63"/>
    </location>
</feature>
<evidence type="ECO:0000313" key="3">
    <source>
        <dbReference type="Proteomes" id="UP001212152"/>
    </source>
</evidence>
<dbReference type="Proteomes" id="UP001212152">
    <property type="component" value="Unassembled WGS sequence"/>
</dbReference>
<organism evidence="2 3">
    <name type="scientific">Geranomyces variabilis</name>
    <dbReference type="NCBI Taxonomy" id="109894"/>
    <lineage>
        <taxon>Eukaryota</taxon>
        <taxon>Fungi</taxon>
        <taxon>Fungi incertae sedis</taxon>
        <taxon>Chytridiomycota</taxon>
        <taxon>Chytridiomycota incertae sedis</taxon>
        <taxon>Chytridiomycetes</taxon>
        <taxon>Spizellomycetales</taxon>
        <taxon>Powellomycetaceae</taxon>
        <taxon>Geranomyces</taxon>
    </lineage>
</organism>
<comment type="caution">
    <text evidence="2">The sequence shown here is derived from an EMBL/GenBank/DDBJ whole genome shotgun (WGS) entry which is preliminary data.</text>
</comment>
<sequence length="263" mass="28409">MTVTVNNSSLIIAATAAVGAALAVLLIGPPTSHSKKLRVKILPPPPDSSASSSSSGSNSSPAVAGAPQLSASWSFVDQSTAQLHSYATLYRARDHAEALYTALADPDTYYPTTRQPEFGVEVLDRESGLTRFIRYRRSRASRGARVVVERRVGEDHSGTDFESDSTGSWFIQDTFCIFNTTVTIRHSLRVVEDQLQLQSKPDSESETVATTPGAAVHPETILEIEITTKGPIGTAFVLAHKYVERMETALAAIEEKWSGKSDV</sequence>
<dbReference type="EMBL" id="JADGJQ010000014">
    <property type="protein sequence ID" value="KAJ3180921.1"/>
    <property type="molecule type" value="Genomic_DNA"/>
</dbReference>
<feature type="region of interest" description="Disordered" evidence="1">
    <location>
        <begin position="37"/>
        <end position="63"/>
    </location>
</feature>
<name>A0AAD5XSJ1_9FUNG</name>
<proteinExistence type="predicted"/>
<gene>
    <name evidence="2" type="ORF">HDU87_001567</name>
</gene>
<reference evidence="2" key="1">
    <citation type="submission" date="2020-05" db="EMBL/GenBank/DDBJ databases">
        <title>Phylogenomic resolution of chytrid fungi.</title>
        <authorList>
            <person name="Stajich J.E."/>
            <person name="Amses K."/>
            <person name="Simmons R."/>
            <person name="Seto K."/>
            <person name="Myers J."/>
            <person name="Bonds A."/>
            <person name="Quandt C.A."/>
            <person name="Barry K."/>
            <person name="Liu P."/>
            <person name="Grigoriev I."/>
            <person name="Longcore J.E."/>
            <person name="James T.Y."/>
        </authorList>
    </citation>
    <scope>NUCLEOTIDE SEQUENCE</scope>
    <source>
        <strain evidence="2">JEL0379</strain>
    </source>
</reference>
<keyword evidence="3" id="KW-1185">Reference proteome</keyword>
<protein>
    <submittedName>
        <fullName evidence="2">Uncharacterized protein</fullName>
    </submittedName>
</protein>